<dbReference type="InterPro" id="IPR000157">
    <property type="entry name" value="TIR_dom"/>
</dbReference>
<dbReference type="PROSITE" id="PS50104">
    <property type="entry name" value="TIR"/>
    <property type="match status" value="1"/>
</dbReference>
<comment type="catalytic activity">
    <reaction evidence="7">
        <text>NAD(+) + H2O = ADP-D-ribose + nicotinamide + H(+)</text>
        <dbReference type="Rhea" id="RHEA:16301"/>
        <dbReference type="ChEBI" id="CHEBI:15377"/>
        <dbReference type="ChEBI" id="CHEBI:15378"/>
        <dbReference type="ChEBI" id="CHEBI:17154"/>
        <dbReference type="ChEBI" id="CHEBI:57540"/>
        <dbReference type="ChEBI" id="CHEBI:57967"/>
        <dbReference type="EC" id="3.2.2.6"/>
    </reaction>
    <physiologicalReaction direction="left-to-right" evidence="7">
        <dbReference type="Rhea" id="RHEA:16302"/>
    </physiologicalReaction>
</comment>
<dbReference type="InterPro" id="IPR003591">
    <property type="entry name" value="Leu-rich_rpt_typical-subtyp"/>
</dbReference>
<dbReference type="Pfam" id="PF01582">
    <property type="entry name" value="TIR"/>
    <property type="match status" value="1"/>
</dbReference>
<keyword evidence="5" id="KW-0611">Plant defense</keyword>
<reference evidence="10 11" key="1">
    <citation type="submission" date="2024-11" db="EMBL/GenBank/DDBJ databases">
        <title>Chromosome-level genome assembly of Eucalyptus globulus Labill. provides insights into its genome evolution.</title>
        <authorList>
            <person name="Li X."/>
        </authorList>
    </citation>
    <scope>NUCLEOTIDE SEQUENCE [LARGE SCALE GENOMIC DNA]</scope>
    <source>
        <strain evidence="10">CL2024</strain>
        <tissue evidence="10">Fresh tender leaves</tissue>
    </source>
</reference>
<dbReference type="Gene3D" id="1.10.8.430">
    <property type="entry name" value="Helical domain of apoptotic protease-activating factors"/>
    <property type="match status" value="1"/>
</dbReference>
<evidence type="ECO:0000256" key="5">
    <source>
        <dbReference type="ARBA" id="ARBA00022821"/>
    </source>
</evidence>
<dbReference type="PANTHER" id="PTHR11017">
    <property type="entry name" value="LEUCINE-RICH REPEAT-CONTAINING PROTEIN"/>
    <property type="match status" value="1"/>
</dbReference>
<dbReference type="InterPro" id="IPR044974">
    <property type="entry name" value="Disease_R_plants"/>
</dbReference>
<dbReference type="SMART" id="SM00369">
    <property type="entry name" value="LRR_TYP"/>
    <property type="match status" value="2"/>
</dbReference>
<keyword evidence="2" id="KW-0433">Leucine-rich repeat</keyword>
<keyword evidence="4" id="KW-0378">Hydrolase</keyword>
<dbReference type="SUPFAM" id="SSF52200">
    <property type="entry name" value="Toll/Interleukin receptor TIR domain"/>
    <property type="match status" value="1"/>
</dbReference>
<dbReference type="AlphaFoldDB" id="A0ABD3L5U5"/>
<dbReference type="InterPro" id="IPR027417">
    <property type="entry name" value="P-loop_NTPase"/>
</dbReference>
<keyword evidence="3" id="KW-0677">Repeat</keyword>
<evidence type="ECO:0000313" key="11">
    <source>
        <dbReference type="Proteomes" id="UP001634007"/>
    </source>
</evidence>
<evidence type="ECO:0000256" key="3">
    <source>
        <dbReference type="ARBA" id="ARBA00022737"/>
    </source>
</evidence>
<dbReference type="SUPFAM" id="SSF52058">
    <property type="entry name" value="L domain-like"/>
    <property type="match status" value="1"/>
</dbReference>
<evidence type="ECO:0000256" key="4">
    <source>
        <dbReference type="ARBA" id="ARBA00022801"/>
    </source>
</evidence>
<dbReference type="InterPro" id="IPR058546">
    <property type="entry name" value="RPS4B/Roq1-like_LRR"/>
</dbReference>
<proteinExistence type="predicted"/>
<sequence>MEVEVQDSWGANRESGRPYRYDVFLSFRGEDTRNGFTGHLHAALDQRGIDAFLDEEELRQGEEIAPAILGAIRESRISIVVFSENYASSSWCLDELVRIVECRDTMGQIVWPVFYKVDPSDVRRQRGRYGQALIDHEERLKSNSSDPEKVKRWREALTPAANLSGWHLVDQRESSVIERIVKRVCAQLKNRKQLYVPENVVAMDSHVHRMRTLLDMESNEVRMVGICGFGGIGKTTIAKATYNAFAHKFEYCSFLSNVRETCEKFAESGLLHLQEALIYEVRWDDCLKLHNVHKGMSMTKSRLCKKKVLIVLDDVNQLIQLETLVGGHDWFGCGSRIIITTRDEHSLAAHGIESMYKVQLLDRLTARMLFSQIVFQYSSPPPDHEELSYDIVEYTKGLPLAIKVLGSSFRGKKLPVWKSTLDKLKEVFNGDIFNVLRMSFDGLDDYEKDIFLDFACFFKGESESYVRDILESCDLYPDAGIGVLLEKSLVTIECGKLEMHDMIQEMGREIVRKESPKEPGERSRLWFYKDVLHVLTEGTGTSKVEAIMIKLAAPEEVHFSAQAFTNMRRLRIFLACNVYHTGDPVYFPTELRWLEWPDYYPTSVPLNTGHGKLVGLDLSKSTIRLLGKTFEFVNFSHCALLSEIPDVSSLPNLESLILQECVNLVEVHQSLGHLDKLEDLNFLNCYNLSRFPRNLKSRSLQNLILSGCSNLSRFPDILVQMKHLTELALHGTAIRELPSSVANLVELKGLYLEDCTDLKSLPCSIYTLQHLERILVDGCSQVSKLPECLCESSDCTNFSLPLALPSIINLNVQRCSLSELSFLKNLHCMSSLTILDLSENKFVSLPTCISQFTKLQQFFLMHCKQLQEILALPPNITSLHAKGCESLEICADLSNMLQYNSDESPWLRRFDFSDCHKLIQDQCSSNCNMLSIEGLLGETRVDIFHPGSKIPTWFVHQSIEGLIKFPVSSELYCDIAGLAFCAIVGSTNRKEASISCEIQLFVNKEATYGCVDCFSSLELDHVWVLYVPRRMMWGLDAKLVNCRNQFAVLFQASEGTLRSCGVHLVYKQGKQPNDMKIDESIDPQNSNANLTSSYVETRKRKERFSDS</sequence>
<keyword evidence="11" id="KW-1185">Reference proteome</keyword>
<feature type="region of interest" description="Disordered" evidence="8">
    <location>
        <begin position="1075"/>
        <end position="1107"/>
    </location>
</feature>
<dbReference type="SMART" id="SM00255">
    <property type="entry name" value="TIR"/>
    <property type="match status" value="1"/>
</dbReference>
<dbReference type="GO" id="GO:0061809">
    <property type="term" value="F:NAD+ nucleosidase activity, cyclic ADP-ribose generating"/>
    <property type="evidence" value="ECO:0007669"/>
    <property type="project" value="UniProtKB-EC"/>
</dbReference>
<dbReference type="SUPFAM" id="SSF52540">
    <property type="entry name" value="P-loop containing nucleoside triphosphate hydrolases"/>
    <property type="match status" value="1"/>
</dbReference>
<dbReference type="EC" id="3.2.2.6" evidence="1"/>
<dbReference type="EMBL" id="JBJKBG010000003">
    <property type="protein sequence ID" value="KAL3747215.1"/>
    <property type="molecule type" value="Genomic_DNA"/>
</dbReference>
<evidence type="ECO:0000256" key="2">
    <source>
        <dbReference type="ARBA" id="ARBA00022614"/>
    </source>
</evidence>
<dbReference type="InterPro" id="IPR045344">
    <property type="entry name" value="C-JID"/>
</dbReference>
<dbReference type="InterPro" id="IPR042197">
    <property type="entry name" value="Apaf_helical"/>
</dbReference>
<dbReference type="Pfam" id="PF23282">
    <property type="entry name" value="WHD_ROQ1"/>
    <property type="match status" value="1"/>
</dbReference>
<dbReference type="PANTHER" id="PTHR11017:SF527">
    <property type="entry name" value="TMV RESISTANCE PROTEIN N-LIKE"/>
    <property type="match status" value="1"/>
</dbReference>
<dbReference type="InterPro" id="IPR058192">
    <property type="entry name" value="WHD_ROQ1-like"/>
</dbReference>
<gene>
    <name evidence="10" type="ORF">ACJRO7_016055</name>
</gene>
<dbReference type="GO" id="GO:0006950">
    <property type="term" value="P:response to stress"/>
    <property type="evidence" value="ECO:0007669"/>
    <property type="project" value="UniProtKB-ARBA"/>
</dbReference>
<dbReference type="Pfam" id="PF23286">
    <property type="entry name" value="LRR_13"/>
    <property type="match status" value="1"/>
</dbReference>
<name>A0ABD3L5U5_EUCGL</name>
<dbReference type="Proteomes" id="UP001634007">
    <property type="component" value="Unassembled WGS sequence"/>
</dbReference>
<feature type="compositionally biased region" description="Basic and acidic residues" evidence="8">
    <location>
        <begin position="1096"/>
        <end position="1107"/>
    </location>
</feature>
<feature type="compositionally biased region" description="Polar residues" evidence="8">
    <location>
        <begin position="1082"/>
        <end position="1095"/>
    </location>
</feature>
<dbReference type="Pfam" id="PF20160">
    <property type="entry name" value="C-JID"/>
    <property type="match status" value="1"/>
</dbReference>
<comment type="caution">
    <text evidence="10">The sequence shown here is derived from an EMBL/GenBank/DDBJ whole genome shotgun (WGS) entry which is preliminary data.</text>
</comment>
<dbReference type="InterPro" id="IPR035897">
    <property type="entry name" value="Toll_tir_struct_dom_sf"/>
</dbReference>
<evidence type="ECO:0000259" key="9">
    <source>
        <dbReference type="PROSITE" id="PS50104"/>
    </source>
</evidence>
<dbReference type="Gene3D" id="3.40.50.300">
    <property type="entry name" value="P-loop containing nucleotide triphosphate hydrolases"/>
    <property type="match status" value="1"/>
</dbReference>
<evidence type="ECO:0000313" key="10">
    <source>
        <dbReference type="EMBL" id="KAL3747215.1"/>
    </source>
</evidence>
<evidence type="ECO:0000256" key="7">
    <source>
        <dbReference type="ARBA" id="ARBA00047304"/>
    </source>
</evidence>
<keyword evidence="6" id="KW-0520">NAD</keyword>
<dbReference type="Gene3D" id="3.40.50.10140">
    <property type="entry name" value="Toll/interleukin-1 receptor homology (TIR) domain"/>
    <property type="match status" value="1"/>
</dbReference>
<evidence type="ECO:0000256" key="6">
    <source>
        <dbReference type="ARBA" id="ARBA00023027"/>
    </source>
</evidence>
<feature type="domain" description="TIR" evidence="9">
    <location>
        <begin position="19"/>
        <end position="188"/>
    </location>
</feature>
<organism evidence="10 11">
    <name type="scientific">Eucalyptus globulus</name>
    <name type="common">Tasmanian blue gum</name>
    <dbReference type="NCBI Taxonomy" id="34317"/>
    <lineage>
        <taxon>Eukaryota</taxon>
        <taxon>Viridiplantae</taxon>
        <taxon>Streptophyta</taxon>
        <taxon>Embryophyta</taxon>
        <taxon>Tracheophyta</taxon>
        <taxon>Spermatophyta</taxon>
        <taxon>Magnoliopsida</taxon>
        <taxon>eudicotyledons</taxon>
        <taxon>Gunneridae</taxon>
        <taxon>Pentapetalae</taxon>
        <taxon>rosids</taxon>
        <taxon>malvids</taxon>
        <taxon>Myrtales</taxon>
        <taxon>Myrtaceae</taxon>
        <taxon>Myrtoideae</taxon>
        <taxon>Eucalypteae</taxon>
        <taxon>Eucalyptus</taxon>
    </lineage>
</organism>
<protein>
    <recommendedName>
        <fullName evidence="1">ADP-ribosyl cyclase/cyclic ADP-ribose hydrolase</fullName>
        <ecNumber evidence="1">3.2.2.6</ecNumber>
    </recommendedName>
</protein>
<evidence type="ECO:0000256" key="1">
    <source>
        <dbReference type="ARBA" id="ARBA00011982"/>
    </source>
</evidence>
<dbReference type="FunFam" id="3.40.50.10140:FF:000007">
    <property type="entry name" value="Disease resistance protein (TIR-NBS-LRR class)"/>
    <property type="match status" value="1"/>
</dbReference>
<dbReference type="Pfam" id="PF00931">
    <property type="entry name" value="NB-ARC"/>
    <property type="match status" value="1"/>
</dbReference>
<accession>A0ABD3L5U5</accession>
<dbReference type="InterPro" id="IPR032675">
    <property type="entry name" value="LRR_dom_sf"/>
</dbReference>
<dbReference type="Gene3D" id="3.80.10.10">
    <property type="entry name" value="Ribonuclease Inhibitor"/>
    <property type="match status" value="2"/>
</dbReference>
<dbReference type="PRINTS" id="PR00364">
    <property type="entry name" value="DISEASERSIST"/>
</dbReference>
<dbReference type="InterPro" id="IPR002182">
    <property type="entry name" value="NB-ARC"/>
</dbReference>
<evidence type="ECO:0000256" key="8">
    <source>
        <dbReference type="SAM" id="MobiDB-lite"/>
    </source>
</evidence>